<evidence type="ECO:0000256" key="1">
    <source>
        <dbReference type="SAM" id="MobiDB-lite"/>
    </source>
</evidence>
<dbReference type="Proteomes" id="UP000251584">
    <property type="component" value="Unassembled WGS sequence"/>
</dbReference>
<dbReference type="InterPro" id="IPR022941">
    <property type="entry name" value="SRP54"/>
</dbReference>
<dbReference type="AlphaFoldDB" id="A0A2X2WVN3"/>
<dbReference type="SUPFAM" id="SSF47446">
    <property type="entry name" value="Signal peptide-binding domain"/>
    <property type="match status" value="1"/>
</dbReference>
<feature type="region of interest" description="Disordered" evidence="1">
    <location>
        <begin position="87"/>
        <end position="107"/>
    </location>
</feature>
<dbReference type="GO" id="GO:0048500">
    <property type="term" value="C:signal recognition particle"/>
    <property type="evidence" value="ECO:0007669"/>
    <property type="project" value="InterPro"/>
</dbReference>
<protein>
    <submittedName>
        <fullName evidence="2">Signal recognition particle protein</fullName>
    </submittedName>
</protein>
<dbReference type="InterPro" id="IPR042101">
    <property type="entry name" value="SRP54_N_sf"/>
</dbReference>
<dbReference type="GO" id="GO:0008312">
    <property type="term" value="F:7S RNA binding"/>
    <property type="evidence" value="ECO:0007669"/>
    <property type="project" value="InterPro"/>
</dbReference>
<organism evidence="2 3">
    <name type="scientific">Citrobacter koseri</name>
    <name type="common">Citrobacter diversus</name>
    <dbReference type="NCBI Taxonomy" id="545"/>
    <lineage>
        <taxon>Bacteria</taxon>
        <taxon>Pseudomonadati</taxon>
        <taxon>Pseudomonadota</taxon>
        <taxon>Gammaproteobacteria</taxon>
        <taxon>Enterobacterales</taxon>
        <taxon>Enterobacteriaceae</taxon>
        <taxon>Citrobacter</taxon>
    </lineage>
</organism>
<dbReference type="PANTHER" id="PTHR11564:SF5">
    <property type="entry name" value="SIGNAL RECOGNITION PARTICLE SUBUNIT SRP54"/>
    <property type="match status" value="1"/>
</dbReference>
<sequence length="107" mass="11613">MAVPRSLFVISPASRLNSSALAKKTEALEPFHPDRIASRILGMGDVLSLIEDIESKVDRAQAEKLASKLKKGDGFDLNDFLEQLNQIEKHGRYGEPDGQAAGHGPDS</sequence>
<dbReference type="InterPro" id="IPR036891">
    <property type="entry name" value="Signal_recog_part_SRP54_M_sf"/>
</dbReference>
<name>A0A2X2WVN3_CITKO</name>
<dbReference type="EMBL" id="UAVY01000011">
    <property type="protein sequence ID" value="SQB41933.1"/>
    <property type="molecule type" value="Genomic_DNA"/>
</dbReference>
<proteinExistence type="predicted"/>
<dbReference type="PANTHER" id="PTHR11564">
    <property type="entry name" value="SIGNAL RECOGNITION PARTICLE 54K PROTEIN SRP54"/>
    <property type="match status" value="1"/>
</dbReference>
<dbReference type="GO" id="GO:0003924">
    <property type="term" value="F:GTPase activity"/>
    <property type="evidence" value="ECO:0007669"/>
    <property type="project" value="InterPro"/>
</dbReference>
<accession>A0A2X2WVN3</accession>
<dbReference type="GO" id="GO:0006614">
    <property type="term" value="P:SRP-dependent cotranslational protein targeting to membrane"/>
    <property type="evidence" value="ECO:0007669"/>
    <property type="project" value="InterPro"/>
</dbReference>
<gene>
    <name evidence="2" type="primary">ffh_2</name>
    <name evidence="2" type="ORF">NCTC10786_06212</name>
</gene>
<dbReference type="Gene3D" id="1.20.120.140">
    <property type="entry name" value="Signal recognition particle SRP54, nucleotide-binding domain"/>
    <property type="match status" value="1"/>
</dbReference>
<evidence type="ECO:0000313" key="3">
    <source>
        <dbReference type="Proteomes" id="UP000251584"/>
    </source>
</evidence>
<reference evidence="2 3" key="1">
    <citation type="submission" date="2018-06" db="EMBL/GenBank/DDBJ databases">
        <authorList>
            <consortium name="Pathogen Informatics"/>
            <person name="Doyle S."/>
        </authorList>
    </citation>
    <scope>NUCLEOTIDE SEQUENCE [LARGE SCALE GENOMIC DNA]</scope>
    <source>
        <strain evidence="2 3">NCTC10786</strain>
    </source>
</reference>
<dbReference type="GO" id="GO:0005525">
    <property type="term" value="F:GTP binding"/>
    <property type="evidence" value="ECO:0007669"/>
    <property type="project" value="InterPro"/>
</dbReference>
<evidence type="ECO:0000313" key="2">
    <source>
        <dbReference type="EMBL" id="SQB41933.1"/>
    </source>
</evidence>